<accession>A0A1Y2LEE4</accession>
<dbReference type="OrthoDB" id="9806180at2"/>
<dbReference type="GO" id="GO:0016787">
    <property type="term" value="F:hydrolase activity"/>
    <property type="evidence" value="ECO:0007669"/>
    <property type="project" value="InterPro"/>
</dbReference>
<dbReference type="InterPro" id="IPR029058">
    <property type="entry name" value="AB_hydrolase_fold"/>
</dbReference>
<proteinExistence type="predicted"/>
<dbReference type="STRING" id="1293890.TALK_03090"/>
<evidence type="ECO:0000313" key="2">
    <source>
        <dbReference type="EMBL" id="OSQ49371.1"/>
    </source>
</evidence>
<evidence type="ECO:0000313" key="3">
    <source>
        <dbReference type="Proteomes" id="UP000193396"/>
    </source>
</evidence>
<evidence type="ECO:0000259" key="1">
    <source>
        <dbReference type="Pfam" id="PF07859"/>
    </source>
</evidence>
<dbReference type="AlphaFoldDB" id="A0A1Y2LEE4"/>
<dbReference type="Gene3D" id="3.40.50.1820">
    <property type="entry name" value="alpha/beta hydrolase"/>
    <property type="match status" value="1"/>
</dbReference>
<reference evidence="2 3" key="1">
    <citation type="submission" date="2014-03" db="EMBL/GenBank/DDBJ databases">
        <title>The draft genome sequence of Thalassospira alkalitolerans JCM 18968.</title>
        <authorList>
            <person name="Lai Q."/>
            <person name="Shao Z."/>
        </authorList>
    </citation>
    <scope>NUCLEOTIDE SEQUENCE [LARGE SCALE GENOMIC DNA]</scope>
    <source>
        <strain evidence="2 3">JCM 18968</strain>
    </source>
</reference>
<dbReference type="InterPro" id="IPR013094">
    <property type="entry name" value="AB_hydrolase_3"/>
</dbReference>
<dbReference type="SUPFAM" id="SSF53474">
    <property type="entry name" value="alpha/beta-Hydrolases"/>
    <property type="match status" value="1"/>
</dbReference>
<dbReference type="RefSeq" id="WP_085615789.1">
    <property type="nucleotide sequence ID" value="NZ_JFKB01000002.1"/>
</dbReference>
<dbReference type="EMBL" id="JFKB01000002">
    <property type="protein sequence ID" value="OSQ49371.1"/>
    <property type="molecule type" value="Genomic_DNA"/>
</dbReference>
<dbReference type="Proteomes" id="UP000193396">
    <property type="component" value="Unassembled WGS sequence"/>
</dbReference>
<gene>
    <name evidence="2" type="ORF">TALK_03090</name>
</gene>
<protein>
    <recommendedName>
        <fullName evidence="1">Alpha/beta hydrolase fold-3 domain-containing protein</fullName>
    </recommendedName>
</protein>
<comment type="caution">
    <text evidence="2">The sequence shown here is derived from an EMBL/GenBank/DDBJ whole genome shotgun (WGS) entry which is preliminary data.</text>
</comment>
<keyword evidence="3" id="KW-1185">Reference proteome</keyword>
<feature type="domain" description="Alpha/beta hydrolase fold-3" evidence="1">
    <location>
        <begin position="214"/>
        <end position="274"/>
    </location>
</feature>
<name>A0A1Y2LEE4_9PROT</name>
<sequence length="306" mass="33347">MIPTDDYPAKPMHMMAASKHRQLDPTIRSFLDRVEESSNDIRAIDLEKFVLCVPSAESYRQIETQETPCVNWRVIHPAGLVEARNAFIFYLCRNQQDGVDGWATHGMAALKMAQASQFSLVFAEIRQGADKKETLRAVRGVLETLHRQAAGFGLDTESWAMIADGDSSLAAIECLVVSANDPFPRPLSLVLLTPVVGAAIKDEMSYCLTCPTLTRFSADFNPSLEQLRLLPPSLIVLAGVDPFRAAGEAFAQRLVTADVETVAVCVLGAIHDFCWVAPLFGSPVTATAHSLVTNVLSAAFAMVRPT</sequence>
<organism evidence="2 3">
    <name type="scientific">Thalassospira alkalitolerans</name>
    <dbReference type="NCBI Taxonomy" id="1293890"/>
    <lineage>
        <taxon>Bacteria</taxon>
        <taxon>Pseudomonadati</taxon>
        <taxon>Pseudomonadota</taxon>
        <taxon>Alphaproteobacteria</taxon>
        <taxon>Rhodospirillales</taxon>
        <taxon>Thalassospiraceae</taxon>
        <taxon>Thalassospira</taxon>
    </lineage>
</organism>
<dbReference type="Pfam" id="PF07859">
    <property type="entry name" value="Abhydrolase_3"/>
    <property type="match status" value="1"/>
</dbReference>